<dbReference type="InterPro" id="IPR036028">
    <property type="entry name" value="SH3-like_dom_sf"/>
</dbReference>
<evidence type="ECO:0000256" key="3">
    <source>
        <dbReference type="SAM" id="MobiDB-lite"/>
    </source>
</evidence>
<dbReference type="PROSITE" id="PS51338">
    <property type="entry name" value="IMD"/>
    <property type="match status" value="1"/>
</dbReference>
<dbReference type="PANTHER" id="PTHR14206">
    <property type="entry name" value="BRAIN-SPECIFIC ANGIOGENESIS INHIBITOR 1-ASSOCIATED PROTEIN 2"/>
    <property type="match status" value="1"/>
</dbReference>
<comment type="caution">
    <text evidence="6">The sequence shown here is derived from an EMBL/GenBank/DDBJ whole genome shotgun (WGS) entry which is preliminary data.</text>
</comment>
<dbReference type="GO" id="GO:0051017">
    <property type="term" value="P:actin filament bundle assembly"/>
    <property type="evidence" value="ECO:0007669"/>
    <property type="project" value="TreeGrafter"/>
</dbReference>
<feature type="compositionally biased region" description="Basic and acidic residues" evidence="3">
    <location>
        <begin position="188"/>
        <end position="199"/>
    </location>
</feature>
<feature type="compositionally biased region" description="Low complexity" evidence="3">
    <location>
        <begin position="235"/>
        <end position="252"/>
    </location>
</feature>
<reference evidence="6" key="1">
    <citation type="journal article" date="2023" name="Science">
        <title>Genome structures resolve the early diversification of teleost fishes.</title>
        <authorList>
            <person name="Parey E."/>
            <person name="Louis A."/>
            <person name="Montfort J."/>
            <person name="Bouchez O."/>
            <person name="Roques C."/>
            <person name="Iampietro C."/>
            <person name="Lluch J."/>
            <person name="Castinel A."/>
            <person name="Donnadieu C."/>
            <person name="Desvignes T."/>
            <person name="Floi Bucao C."/>
            <person name="Jouanno E."/>
            <person name="Wen M."/>
            <person name="Mejri S."/>
            <person name="Dirks R."/>
            <person name="Jansen H."/>
            <person name="Henkel C."/>
            <person name="Chen W.J."/>
            <person name="Zahm M."/>
            <person name="Cabau C."/>
            <person name="Klopp C."/>
            <person name="Thompson A.W."/>
            <person name="Robinson-Rechavi M."/>
            <person name="Braasch I."/>
            <person name="Lecointre G."/>
            <person name="Bobe J."/>
            <person name="Postlethwait J.H."/>
            <person name="Berthelot C."/>
            <person name="Roest Crollius H."/>
            <person name="Guiguen Y."/>
        </authorList>
    </citation>
    <scope>NUCLEOTIDE SEQUENCE</scope>
    <source>
        <strain evidence="6">WJC10195</strain>
    </source>
</reference>
<dbReference type="GO" id="GO:0005654">
    <property type="term" value="C:nucleoplasm"/>
    <property type="evidence" value="ECO:0007669"/>
    <property type="project" value="TreeGrafter"/>
</dbReference>
<protein>
    <recommendedName>
        <fullName evidence="8">Brain-specific angiogenesis inhibitor 1-associated protein 2-like protein 2</fullName>
    </recommendedName>
</protein>
<dbReference type="Pfam" id="PF08397">
    <property type="entry name" value="IMD"/>
    <property type="match status" value="2"/>
</dbReference>
<dbReference type="InterPro" id="IPR001452">
    <property type="entry name" value="SH3_domain"/>
</dbReference>
<evidence type="ECO:0000313" key="7">
    <source>
        <dbReference type="Proteomes" id="UP001152622"/>
    </source>
</evidence>
<dbReference type="AlphaFoldDB" id="A0A9Q1EVF7"/>
<gene>
    <name evidence="6" type="ORF">SKAU_G00299320</name>
</gene>
<accession>A0A9Q1EVF7</accession>
<dbReference type="EMBL" id="JAINUF010000012">
    <property type="protein sequence ID" value="KAJ8345739.1"/>
    <property type="molecule type" value="Genomic_DNA"/>
</dbReference>
<dbReference type="SUPFAM" id="SSF103657">
    <property type="entry name" value="BAR/IMD domain-like"/>
    <property type="match status" value="1"/>
</dbReference>
<dbReference type="InterPro" id="IPR027267">
    <property type="entry name" value="AH/BAR_dom_sf"/>
</dbReference>
<feature type="compositionally biased region" description="Polar residues" evidence="3">
    <location>
        <begin position="328"/>
        <end position="341"/>
    </location>
</feature>
<feature type="domain" description="IMD" evidence="5">
    <location>
        <begin position="1"/>
        <end position="214"/>
    </location>
</feature>
<feature type="compositionally biased region" description="Polar residues" evidence="3">
    <location>
        <begin position="410"/>
        <end position="421"/>
    </location>
</feature>
<dbReference type="GO" id="GO:0007009">
    <property type="term" value="P:plasma membrane organization"/>
    <property type="evidence" value="ECO:0007669"/>
    <property type="project" value="InterPro"/>
</dbReference>
<keyword evidence="7" id="KW-1185">Reference proteome</keyword>
<feature type="region of interest" description="Disordered" evidence="3">
    <location>
        <begin position="184"/>
        <end position="259"/>
    </location>
</feature>
<name>A0A9Q1EVF7_SYNKA</name>
<dbReference type="OrthoDB" id="9944156at2759"/>
<dbReference type="InterPro" id="IPR027681">
    <property type="entry name" value="IRSp53/IRTKS/Pinkbar"/>
</dbReference>
<dbReference type="SUPFAM" id="SSF50044">
    <property type="entry name" value="SH3-domain"/>
    <property type="match status" value="1"/>
</dbReference>
<sequence length="421" mass="47192">MIGAEPYGNNSIQAYRGLVSLGNSYVQAFQALATTSEAYFSALSKMGEQALTSMSSSSLGDVLIQISESQRRLTAELDGVFRWFHNEVVQDMENNVRLDKDYILSSRRRYEVEVRNQATSLERQLRRGAYRELQDGSDYVQFLKQSQRDALQEEERRYRFLAEKHCGLTQSILYLMKKTGGSLQQKAEGWRDRVDETRAPRPRTPSRLEQEMGIREEERDQRWAGREDLPVGRVPSRAPSPQLSRSRPSSPGGSLGGAWARPMQAVVPHAPSNNPTMLPFSRGEMIMVMVKEPRNGWLYGRVESSQRPGWFPAAYAAPVGDAPIPVGSRTSTLRSSNSMSNLLDERNSRSQNGNAPPAPPLPVPGSRPTTATPDRRAESTSESQRPPQMEQRPNLFPRGTNPFATVKLRPTTTNDRSAPRV</sequence>
<dbReference type="Proteomes" id="UP001152622">
    <property type="component" value="Chromosome 12"/>
</dbReference>
<dbReference type="InterPro" id="IPR013606">
    <property type="entry name" value="I-BAR_dom"/>
</dbReference>
<dbReference type="Gene3D" id="2.30.30.40">
    <property type="entry name" value="SH3 Domains"/>
    <property type="match status" value="1"/>
</dbReference>
<dbReference type="SMART" id="SM00326">
    <property type="entry name" value="SH3"/>
    <property type="match status" value="1"/>
</dbReference>
<organism evidence="6 7">
    <name type="scientific">Synaphobranchus kaupii</name>
    <name type="common">Kaup's arrowtooth eel</name>
    <dbReference type="NCBI Taxonomy" id="118154"/>
    <lineage>
        <taxon>Eukaryota</taxon>
        <taxon>Metazoa</taxon>
        <taxon>Chordata</taxon>
        <taxon>Craniata</taxon>
        <taxon>Vertebrata</taxon>
        <taxon>Euteleostomi</taxon>
        <taxon>Actinopterygii</taxon>
        <taxon>Neopterygii</taxon>
        <taxon>Teleostei</taxon>
        <taxon>Anguilliformes</taxon>
        <taxon>Synaphobranchidae</taxon>
        <taxon>Synaphobranchus</taxon>
    </lineage>
</organism>
<dbReference type="PROSITE" id="PS50002">
    <property type="entry name" value="SH3"/>
    <property type="match status" value="1"/>
</dbReference>
<evidence type="ECO:0000313" key="6">
    <source>
        <dbReference type="EMBL" id="KAJ8345739.1"/>
    </source>
</evidence>
<feature type="domain" description="SH3" evidence="4">
    <location>
        <begin position="258"/>
        <end position="321"/>
    </location>
</feature>
<dbReference type="Gene3D" id="1.20.1270.60">
    <property type="entry name" value="Arfaptin homology (AH) domain/BAR domain"/>
    <property type="match status" value="1"/>
</dbReference>
<dbReference type="Pfam" id="PF00018">
    <property type="entry name" value="SH3_1"/>
    <property type="match status" value="1"/>
</dbReference>
<feature type="compositionally biased region" description="Basic and acidic residues" evidence="3">
    <location>
        <begin position="206"/>
        <end position="230"/>
    </location>
</feature>
<dbReference type="GO" id="GO:0005829">
    <property type="term" value="C:cytosol"/>
    <property type="evidence" value="ECO:0007669"/>
    <property type="project" value="TreeGrafter"/>
</dbReference>
<evidence type="ECO:0000259" key="4">
    <source>
        <dbReference type="PROSITE" id="PS50002"/>
    </source>
</evidence>
<evidence type="ECO:0000256" key="2">
    <source>
        <dbReference type="PROSITE-ProRule" id="PRU00192"/>
    </source>
</evidence>
<dbReference type="PANTHER" id="PTHR14206:SF5">
    <property type="entry name" value="BRAIN-SPECIFIC ANGIOGENESIS INHIBITOR 1-ASSOCIATED PROTEIN 2-LIKE PROTEIN 2"/>
    <property type="match status" value="1"/>
</dbReference>
<dbReference type="GO" id="GO:0030838">
    <property type="term" value="P:positive regulation of actin filament polymerization"/>
    <property type="evidence" value="ECO:0007669"/>
    <property type="project" value="TreeGrafter"/>
</dbReference>
<feature type="region of interest" description="Disordered" evidence="3">
    <location>
        <begin position="317"/>
        <end position="421"/>
    </location>
</feature>
<evidence type="ECO:0000259" key="5">
    <source>
        <dbReference type="PROSITE" id="PS51338"/>
    </source>
</evidence>
<proteinExistence type="predicted"/>
<evidence type="ECO:0000256" key="1">
    <source>
        <dbReference type="ARBA" id="ARBA00022443"/>
    </source>
</evidence>
<dbReference type="GO" id="GO:0051764">
    <property type="term" value="P:actin crosslink formation"/>
    <property type="evidence" value="ECO:0007669"/>
    <property type="project" value="TreeGrafter"/>
</dbReference>
<keyword evidence="1 2" id="KW-0728">SH3 domain</keyword>
<feature type="compositionally biased region" description="Pro residues" evidence="3">
    <location>
        <begin position="356"/>
        <end position="365"/>
    </location>
</feature>
<evidence type="ECO:0008006" key="8">
    <source>
        <dbReference type="Google" id="ProtNLM"/>
    </source>
</evidence>